<accession>A0A951Q4L2</accession>
<dbReference type="InterPro" id="IPR007197">
    <property type="entry name" value="rSAM"/>
</dbReference>
<sequence>MKKTPLVIKHFKEQHYSTFFNPNTGFFARIEEPEHDEPFWSWHGPELLDISITNWCDKGCALCYRKSDELGHHMSIEDYEKVIQQAQQMHVFQVALGGGNPNQHPYFCEILCLTREKYGIVPNYTTNGRGLTGDVLQATKKYCGAVAVSAYSPYKETQEAIDLLLSYGIKTNIHFILSSESINTAIDWLKNPPNFLSKINALIFLNYKPVGRYYSHKLLLKNSNRVEEFFHLATEKKHSFKIGFDTCTVTGIARFTKTPHICYEGCDAGRFSMFVSEDMKMYPCSFMVEAGYEGVPIVGNNMKDFWQSGEPFKRIRNKLGSGGCVGCQKASLCLGGCPLFPEINLCPEQ</sequence>
<dbReference type="Pfam" id="PF04055">
    <property type="entry name" value="Radical_SAM"/>
    <property type="match status" value="1"/>
</dbReference>
<dbReference type="PANTHER" id="PTHR11228">
    <property type="entry name" value="RADICAL SAM DOMAIN PROTEIN"/>
    <property type="match status" value="1"/>
</dbReference>
<comment type="caution">
    <text evidence="6">The sequence shown here is derived from an EMBL/GenBank/DDBJ whole genome shotgun (WGS) entry which is preliminary data.</text>
</comment>
<evidence type="ECO:0000313" key="6">
    <source>
        <dbReference type="EMBL" id="MBW4565709.1"/>
    </source>
</evidence>
<dbReference type="GO" id="GO:0051536">
    <property type="term" value="F:iron-sulfur cluster binding"/>
    <property type="evidence" value="ECO:0007669"/>
    <property type="project" value="UniProtKB-KW"/>
</dbReference>
<dbReference type="PANTHER" id="PTHR11228:SF7">
    <property type="entry name" value="PQQA PEPTIDE CYCLASE"/>
    <property type="match status" value="1"/>
</dbReference>
<protein>
    <submittedName>
        <fullName evidence="6">Radical SAM protein</fullName>
    </submittedName>
</protein>
<dbReference type="CDD" id="cd01335">
    <property type="entry name" value="Radical_SAM"/>
    <property type="match status" value="1"/>
</dbReference>
<keyword evidence="1" id="KW-0949">S-adenosyl-L-methionine</keyword>
<keyword evidence="2" id="KW-0479">Metal-binding</keyword>
<dbReference type="SFLD" id="SFLDG01067">
    <property type="entry name" value="SPASM/twitch_domain_containing"/>
    <property type="match status" value="1"/>
</dbReference>
<proteinExistence type="predicted"/>
<reference evidence="6" key="2">
    <citation type="journal article" date="2022" name="Microbiol. Resour. Announc.">
        <title>Metagenome Sequencing to Explore Phylogenomics of Terrestrial Cyanobacteria.</title>
        <authorList>
            <person name="Ward R.D."/>
            <person name="Stajich J.E."/>
            <person name="Johansen J.R."/>
            <person name="Huntemann M."/>
            <person name="Clum A."/>
            <person name="Foster B."/>
            <person name="Foster B."/>
            <person name="Roux S."/>
            <person name="Palaniappan K."/>
            <person name="Varghese N."/>
            <person name="Mukherjee S."/>
            <person name="Reddy T.B.K."/>
            <person name="Daum C."/>
            <person name="Copeland A."/>
            <person name="Chen I.A."/>
            <person name="Ivanova N.N."/>
            <person name="Kyrpides N.C."/>
            <person name="Shapiro N."/>
            <person name="Eloe-Fadrosh E.A."/>
            <person name="Pietrasiak N."/>
        </authorList>
    </citation>
    <scope>NUCLEOTIDE SEQUENCE</scope>
    <source>
        <strain evidence="6">JT2-VF2</strain>
    </source>
</reference>
<evidence type="ECO:0000313" key="7">
    <source>
        <dbReference type="Proteomes" id="UP000715781"/>
    </source>
</evidence>
<organism evidence="6 7">
    <name type="scientific">Mojavia pulchra JT2-VF2</name>
    <dbReference type="NCBI Taxonomy" id="287848"/>
    <lineage>
        <taxon>Bacteria</taxon>
        <taxon>Bacillati</taxon>
        <taxon>Cyanobacteriota</taxon>
        <taxon>Cyanophyceae</taxon>
        <taxon>Nostocales</taxon>
        <taxon>Nostocaceae</taxon>
    </lineage>
</organism>
<dbReference type="PROSITE" id="PS51918">
    <property type="entry name" value="RADICAL_SAM"/>
    <property type="match status" value="1"/>
</dbReference>
<name>A0A951Q4L2_9NOST</name>
<gene>
    <name evidence="6" type="ORF">KME32_32435</name>
</gene>
<dbReference type="InterPro" id="IPR058240">
    <property type="entry name" value="rSAM_sf"/>
</dbReference>
<dbReference type="InterPro" id="IPR013785">
    <property type="entry name" value="Aldolase_TIM"/>
</dbReference>
<dbReference type="Gene3D" id="3.20.20.70">
    <property type="entry name" value="Aldolase class I"/>
    <property type="match status" value="1"/>
</dbReference>
<dbReference type="Proteomes" id="UP000715781">
    <property type="component" value="Unassembled WGS sequence"/>
</dbReference>
<dbReference type="SFLD" id="SFLDS00029">
    <property type="entry name" value="Radical_SAM"/>
    <property type="match status" value="1"/>
</dbReference>
<dbReference type="InterPro" id="IPR023885">
    <property type="entry name" value="4Fe4S-binding_SPASM_dom"/>
</dbReference>
<dbReference type="InterPro" id="IPR050377">
    <property type="entry name" value="Radical_SAM_PqqE_MftC-like"/>
</dbReference>
<dbReference type="SUPFAM" id="SSF102114">
    <property type="entry name" value="Radical SAM enzymes"/>
    <property type="match status" value="1"/>
</dbReference>
<evidence type="ECO:0000256" key="4">
    <source>
        <dbReference type="ARBA" id="ARBA00023014"/>
    </source>
</evidence>
<dbReference type="NCBIfam" id="TIGR04085">
    <property type="entry name" value="rSAM_more_4Fe4S"/>
    <property type="match status" value="1"/>
</dbReference>
<evidence type="ECO:0000256" key="2">
    <source>
        <dbReference type="ARBA" id="ARBA00022723"/>
    </source>
</evidence>
<dbReference type="GO" id="GO:0003824">
    <property type="term" value="F:catalytic activity"/>
    <property type="evidence" value="ECO:0007669"/>
    <property type="project" value="InterPro"/>
</dbReference>
<keyword evidence="3" id="KW-0408">Iron</keyword>
<evidence type="ECO:0000256" key="3">
    <source>
        <dbReference type="ARBA" id="ARBA00023004"/>
    </source>
</evidence>
<keyword evidence="4" id="KW-0411">Iron-sulfur</keyword>
<dbReference type="EMBL" id="JAHHHN010000045">
    <property type="protein sequence ID" value="MBW4565709.1"/>
    <property type="molecule type" value="Genomic_DNA"/>
</dbReference>
<dbReference type="AlphaFoldDB" id="A0A951Q4L2"/>
<evidence type="ECO:0000256" key="1">
    <source>
        <dbReference type="ARBA" id="ARBA00022691"/>
    </source>
</evidence>
<reference evidence="6" key="1">
    <citation type="submission" date="2021-05" db="EMBL/GenBank/DDBJ databases">
        <authorList>
            <person name="Pietrasiak N."/>
            <person name="Ward R."/>
            <person name="Stajich J.E."/>
            <person name="Kurbessoian T."/>
        </authorList>
    </citation>
    <scope>NUCLEOTIDE SEQUENCE</scope>
    <source>
        <strain evidence="6">JT2-VF2</strain>
    </source>
</reference>
<evidence type="ECO:0000259" key="5">
    <source>
        <dbReference type="PROSITE" id="PS51918"/>
    </source>
</evidence>
<dbReference type="GO" id="GO:0046872">
    <property type="term" value="F:metal ion binding"/>
    <property type="evidence" value="ECO:0007669"/>
    <property type="project" value="UniProtKB-KW"/>
</dbReference>
<feature type="domain" description="Radical SAM core" evidence="5">
    <location>
        <begin position="42"/>
        <end position="245"/>
    </location>
</feature>